<dbReference type="MEROPS" id="M23.009"/>
<dbReference type="PANTHER" id="PTHR21666:SF288">
    <property type="entry name" value="CELL DIVISION PROTEIN YTFB"/>
    <property type="match status" value="1"/>
</dbReference>
<evidence type="ECO:0000256" key="5">
    <source>
        <dbReference type="ARBA" id="ARBA00022833"/>
    </source>
</evidence>
<dbReference type="EMBL" id="AAWL01000003">
    <property type="protein sequence ID" value="EAX48400.1"/>
    <property type="molecule type" value="Genomic_DNA"/>
</dbReference>
<dbReference type="eggNOG" id="COG0739">
    <property type="taxonomic scope" value="Bacteria"/>
</dbReference>
<evidence type="ECO:0000256" key="4">
    <source>
        <dbReference type="ARBA" id="ARBA00022801"/>
    </source>
</evidence>
<dbReference type="Pfam" id="PF01551">
    <property type="entry name" value="Peptidase_M23"/>
    <property type="match status" value="1"/>
</dbReference>
<dbReference type="GO" id="GO:0046872">
    <property type="term" value="F:metal ion binding"/>
    <property type="evidence" value="ECO:0007669"/>
    <property type="project" value="UniProtKB-KW"/>
</dbReference>
<evidence type="ECO:0000313" key="9">
    <source>
        <dbReference type="Proteomes" id="UP000005139"/>
    </source>
</evidence>
<dbReference type="GO" id="GO:0006508">
    <property type="term" value="P:proteolysis"/>
    <property type="evidence" value="ECO:0007669"/>
    <property type="project" value="UniProtKB-KW"/>
</dbReference>
<dbReference type="CDD" id="cd12797">
    <property type="entry name" value="M23_peptidase"/>
    <property type="match status" value="1"/>
</dbReference>
<proteinExistence type="predicted"/>
<evidence type="ECO:0000313" key="8">
    <source>
        <dbReference type="EMBL" id="EAX48400.1"/>
    </source>
</evidence>
<keyword evidence="6" id="KW-0482">Metalloprotease</keyword>
<evidence type="ECO:0000256" key="6">
    <source>
        <dbReference type="ARBA" id="ARBA00023049"/>
    </source>
</evidence>
<reference evidence="8 9" key="2">
    <citation type="submission" date="2007-01" db="EMBL/GenBank/DDBJ databases">
        <title>Sequencing of the draft genome and assembly of Thermosinus carboxydivorans Nor1.</title>
        <authorList>
            <consortium name="US DOE Joint Genome Institute (JGI-PGF)"/>
            <person name="Copeland A."/>
            <person name="Lucas S."/>
            <person name="Lapidus A."/>
            <person name="Barry K."/>
            <person name="Glavina del Rio T."/>
            <person name="Dalin E."/>
            <person name="Tice H."/>
            <person name="Bruce D."/>
            <person name="Pitluck S."/>
            <person name="Richardson P."/>
        </authorList>
    </citation>
    <scope>NUCLEOTIDE SEQUENCE [LARGE SCALE GENOMIC DNA]</scope>
    <source>
        <strain evidence="8 9">Nor1</strain>
    </source>
</reference>
<accession>A1HNP4</accession>
<comment type="caution">
    <text evidence="8">The sequence shown here is derived from an EMBL/GenBank/DDBJ whole genome shotgun (WGS) entry which is preliminary data.</text>
</comment>
<dbReference type="InterPro" id="IPR011055">
    <property type="entry name" value="Dup_hybrid_motif"/>
</dbReference>
<sequence length="108" mass="11394">MNFIRVFDIAASIGTPVVATADGEVVKSGWSGGYGNIVQINHGNGIETIYGHNSQIAVSVGQSVRKGQVIAYAGSTGKSTGPHVHYEVRVNGTAVDPIKFLVLSRLRQ</sequence>
<evidence type="ECO:0000256" key="2">
    <source>
        <dbReference type="ARBA" id="ARBA00022670"/>
    </source>
</evidence>
<dbReference type="InterPro" id="IPR050570">
    <property type="entry name" value="Cell_wall_metabolism_enzyme"/>
</dbReference>
<dbReference type="SUPFAM" id="SSF51261">
    <property type="entry name" value="Duplicated hybrid motif"/>
    <property type="match status" value="1"/>
</dbReference>
<name>A1HNP4_9FIRM</name>
<keyword evidence="9" id="KW-1185">Reference proteome</keyword>
<evidence type="ECO:0000259" key="7">
    <source>
        <dbReference type="Pfam" id="PF01551"/>
    </source>
</evidence>
<keyword evidence="3" id="KW-0479">Metal-binding</keyword>
<protein>
    <submittedName>
        <fullName evidence="8">Peptidase M23B</fullName>
    </submittedName>
</protein>
<keyword evidence="5" id="KW-0862">Zinc</keyword>
<dbReference type="Proteomes" id="UP000005139">
    <property type="component" value="Unassembled WGS sequence"/>
</dbReference>
<reference evidence="8 9" key="1">
    <citation type="submission" date="2007-01" db="EMBL/GenBank/DDBJ databases">
        <title>Annotation of the draft genome assembly of Thermosinus carboxydivorans Nor1.</title>
        <authorList>
            <consortium name="US DOE Joint Genome Institute (JGI-ORNL)"/>
            <person name="Larimer F."/>
            <person name="Land M."/>
            <person name="Hauser L."/>
        </authorList>
    </citation>
    <scope>NUCLEOTIDE SEQUENCE [LARGE SCALE GENOMIC DNA]</scope>
    <source>
        <strain evidence="8 9">Nor1</strain>
    </source>
</reference>
<dbReference type="AlphaFoldDB" id="A1HNP4"/>
<dbReference type="Gene3D" id="2.70.70.10">
    <property type="entry name" value="Glucose Permease (Domain IIA)"/>
    <property type="match status" value="1"/>
</dbReference>
<comment type="cofactor">
    <cofactor evidence="1">
        <name>Zn(2+)</name>
        <dbReference type="ChEBI" id="CHEBI:29105"/>
    </cofactor>
</comment>
<gene>
    <name evidence="8" type="ORF">TcarDRAFT_2350</name>
</gene>
<feature type="domain" description="M23ase beta-sheet core" evidence="7">
    <location>
        <begin position="7"/>
        <end position="97"/>
    </location>
</feature>
<dbReference type="PANTHER" id="PTHR21666">
    <property type="entry name" value="PEPTIDASE-RELATED"/>
    <property type="match status" value="1"/>
</dbReference>
<dbReference type="GO" id="GO:0004222">
    <property type="term" value="F:metalloendopeptidase activity"/>
    <property type="evidence" value="ECO:0007669"/>
    <property type="project" value="TreeGrafter"/>
</dbReference>
<keyword evidence="2" id="KW-0645">Protease</keyword>
<organism evidence="8 9">
    <name type="scientific">Thermosinus carboxydivorans Nor1</name>
    <dbReference type="NCBI Taxonomy" id="401526"/>
    <lineage>
        <taxon>Bacteria</taxon>
        <taxon>Bacillati</taxon>
        <taxon>Bacillota</taxon>
        <taxon>Negativicutes</taxon>
        <taxon>Selenomonadales</taxon>
        <taxon>Sporomusaceae</taxon>
        <taxon>Thermosinus</taxon>
    </lineage>
</organism>
<keyword evidence="4" id="KW-0378">Hydrolase</keyword>
<dbReference type="InterPro" id="IPR016047">
    <property type="entry name" value="M23ase_b-sheet_dom"/>
</dbReference>
<evidence type="ECO:0000256" key="1">
    <source>
        <dbReference type="ARBA" id="ARBA00001947"/>
    </source>
</evidence>
<evidence type="ECO:0000256" key="3">
    <source>
        <dbReference type="ARBA" id="ARBA00022723"/>
    </source>
</evidence>